<keyword evidence="2" id="KW-0732">Signal</keyword>
<reference evidence="3" key="1">
    <citation type="submission" date="2023-06" db="EMBL/GenBank/DDBJ databases">
        <title>Genome-scale phylogeny and comparative genomics of the fungal order Sordariales.</title>
        <authorList>
            <consortium name="Lawrence Berkeley National Laboratory"/>
            <person name="Hensen N."/>
            <person name="Bonometti L."/>
            <person name="Westerberg I."/>
            <person name="Brannstrom I.O."/>
            <person name="Guillou S."/>
            <person name="Cros-Aarteil S."/>
            <person name="Calhoun S."/>
            <person name="Haridas S."/>
            <person name="Kuo A."/>
            <person name="Mondo S."/>
            <person name="Pangilinan J."/>
            <person name="Riley R."/>
            <person name="Labutti K."/>
            <person name="Andreopoulos B."/>
            <person name="Lipzen A."/>
            <person name="Chen C."/>
            <person name="Yanf M."/>
            <person name="Daum C."/>
            <person name="Ng V."/>
            <person name="Clum A."/>
            <person name="Steindorff A."/>
            <person name="Ohm R."/>
            <person name="Martin F."/>
            <person name="Silar P."/>
            <person name="Natvig D."/>
            <person name="Lalanne C."/>
            <person name="Gautier V."/>
            <person name="Ament-Velasquez S.L."/>
            <person name="Kruys A."/>
            <person name="Hutchinson M.I."/>
            <person name="Powell A.J."/>
            <person name="Barry K."/>
            <person name="Miller A.N."/>
            <person name="Grigoriev I.V."/>
            <person name="Debuchy R."/>
            <person name="Gladieux P."/>
            <person name="Thoren M.H."/>
            <person name="Johannesson H."/>
        </authorList>
    </citation>
    <scope>NUCLEOTIDE SEQUENCE</scope>
    <source>
        <strain evidence="3">CBS 540.89</strain>
    </source>
</reference>
<accession>A0AA39ZPL1</accession>
<feature type="compositionally biased region" description="Basic and acidic residues" evidence="1">
    <location>
        <begin position="245"/>
        <end position="254"/>
    </location>
</feature>
<feature type="compositionally biased region" description="Basic residues" evidence="1">
    <location>
        <begin position="234"/>
        <end position="244"/>
    </location>
</feature>
<feature type="chain" id="PRO_5041296937" evidence="2">
    <location>
        <begin position="17"/>
        <end position="324"/>
    </location>
</feature>
<organism evidence="3 4">
    <name type="scientific">Apiosordaria backusii</name>
    <dbReference type="NCBI Taxonomy" id="314023"/>
    <lineage>
        <taxon>Eukaryota</taxon>
        <taxon>Fungi</taxon>
        <taxon>Dikarya</taxon>
        <taxon>Ascomycota</taxon>
        <taxon>Pezizomycotina</taxon>
        <taxon>Sordariomycetes</taxon>
        <taxon>Sordariomycetidae</taxon>
        <taxon>Sordariales</taxon>
        <taxon>Lasiosphaeriaceae</taxon>
        <taxon>Apiosordaria</taxon>
    </lineage>
</organism>
<name>A0AA39ZPL1_9PEZI</name>
<dbReference type="AlphaFoldDB" id="A0AA39ZPL1"/>
<evidence type="ECO:0000256" key="2">
    <source>
        <dbReference type="SAM" id="SignalP"/>
    </source>
</evidence>
<dbReference type="Proteomes" id="UP001172159">
    <property type="component" value="Unassembled WGS sequence"/>
</dbReference>
<keyword evidence="4" id="KW-1185">Reference proteome</keyword>
<comment type="caution">
    <text evidence="3">The sequence shown here is derived from an EMBL/GenBank/DDBJ whole genome shotgun (WGS) entry which is preliminary data.</text>
</comment>
<gene>
    <name evidence="3" type="ORF">B0T21DRAFT_353740</name>
</gene>
<feature type="signal peptide" evidence="2">
    <location>
        <begin position="1"/>
        <end position="16"/>
    </location>
</feature>
<protein>
    <submittedName>
        <fullName evidence="3">Uncharacterized protein</fullName>
    </submittedName>
</protein>
<dbReference type="EMBL" id="JAUKTV010000029">
    <property type="protein sequence ID" value="KAK0701350.1"/>
    <property type="molecule type" value="Genomic_DNA"/>
</dbReference>
<sequence length="324" mass="35175">MIPLVFVLLFSPLTLTLPTDPIPSDSNPSSDLIIPTPEYPLPWGRTKPNSNPNTHSTSSDSSPNMNKKSDVWTDDPTLAAPSPQYPLPFSASLPTNNTFAEIMSANKVRVGCTNNPVDSNELENSLTCLSNWCNGGNAIPPHGGEHCTVGGSMMYICSYGGTNPCSANEMVTAWGSIQRDCGPGRGGWWFSSDWKKTYGVDSAGANFFAKDIIMGFSPRRVRRGPGISSQQKSQKQKKSKKTRRPAPDSNRDLDVQQAPEYMSAVTSGCRSTTTGNSATRRSIPLGHLTLLADNLTRESSLYRTVERWLLLGKERDQSRAAGAS</sequence>
<evidence type="ECO:0000256" key="1">
    <source>
        <dbReference type="SAM" id="MobiDB-lite"/>
    </source>
</evidence>
<feature type="region of interest" description="Disordered" evidence="1">
    <location>
        <begin position="219"/>
        <end position="259"/>
    </location>
</feature>
<feature type="compositionally biased region" description="Low complexity" evidence="1">
    <location>
        <begin position="18"/>
        <end position="35"/>
    </location>
</feature>
<evidence type="ECO:0000313" key="4">
    <source>
        <dbReference type="Proteomes" id="UP001172159"/>
    </source>
</evidence>
<feature type="compositionally biased region" description="Low complexity" evidence="1">
    <location>
        <begin position="46"/>
        <end position="66"/>
    </location>
</feature>
<proteinExistence type="predicted"/>
<evidence type="ECO:0000313" key="3">
    <source>
        <dbReference type="EMBL" id="KAK0701350.1"/>
    </source>
</evidence>
<feature type="region of interest" description="Disordered" evidence="1">
    <location>
        <begin position="18"/>
        <end position="79"/>
    </location>
</feature>